<dbReference type="EMBL" id="ML208267">
    <property type="protein sequence ID" value="TFK74672.1"/>
    <property type="molecule type" value="Genomic_DNA"/>
</dbReference>
<protein>
    <submittedName>
        <fullName evidence="1">Uncharacterized protein</fullName>
    </submittedName>
</protein>
<reference evidence="1 2" key="1">
    <citation type="journal article" date="2019" name="Nat. Ecol. Evol.">
        <title>Megaphylogeny resolves global patterns of mushroom evolution.</title>
        <authorList>
            <person name="Varga T."/>
            <person name="Krizsan K."/>
            <person name="Foldi C."/>
            <person name="Dima B."/>
            <person name="Sanchez-Garcia M."/>
            <person name="Sanchez-Ramirez S."/>
            <person name="Szollosi G.J."/>
            <person name="Szarkandi J.G."/>
            <person name="Papp V."/>
            <person name="Albert L."/>
            <person name="Andreopoulos W."/>
            <person name="Angelini C."/>
            <person name="Antonin V."/>
            <person name="Barry K.W."/>
            <person name="Bougher N.L."/>
            <person name="Buchanan P."/>
            <person name="Buyck B."/>
            <person name="Bense V."/>
            <person name="Catcheside P."/>
            <person name="Chovatia M."/>
            <person name="Cooper J."/>
            <person name="Damon W."/>
            <person name="Desjardin D."/>
            <person name="Finy P."/>
            <person name="Geml J."/>
            <person name="Haridas S."/>
            <person name="Hughes K."/>
            <person name="Justo A."/>
            <person name="Karasinski D."/>
            <person name="Kautmanova I."/>
            <person name="Kiss B."/>
            <person name="Kocsube S."/>
            <person name="Kotiranta H."/>
            <person name="LaButti K.M."/>
            <person name="Lechner B.E."/>
            <person name="Liimatainen K."/>
            <person name="Lipzen A."/>
            <person name="Lukacs Z."/>
            <person name="Mihaltcheva S."/>
            <person name="Morgado L.N."/>
            <person name="Niskanen T."/>
            <person name="Noordeloos M.E."/>
            <person name="Ohm R.A."/>
            <person name="Ortiz-Santana B."/>
            <person name="Ovrebo C."/>
            <person name="Racz N."/>
            <person name="Riley R."/>
            <person name="Savchenko A."/>
            <person name="Shiryaev A."/>
            <person name="Soop K."/>
            <person name="Spirin V."/>
            <person name="Szebenyi C."/>
            <person name="Tomsovsky M."/>
            <person name="Tulloss R.E."/>
            <person name="Uehling J."/>
            <person name="Grigoriev I.V."/>
            <person name="Vagvolgyi C."/>
            <person name="Papp T."/>
            <person name="Martin F.M."/>
            <person name="Miettinen O."/>
            <person name="Hibbett D.S."/>
            <person name="Nagy L.G."/>
        </authorList>
    </citation>
    <scope>NUCLEOTIDE SEQUENCE [LARGE SCALE GENOMIC DNA]</scope>
    <source>
        <strain evidence="1 2">NL-1719</strain>
    </source>
</reference>
<name>A0ACD3BAS0_9AGAR</name>
<sequence>MYPNESNVHHIQRHPDYYINGGDLYFLVDHYQFRVHRYFFERESAFFRGKLTVPAAPGANRLGTDVSSAIVLDGVKSNAFAKFLWVFYNPKFSIYTAPVDDWADILTLAHRWGFPEVKALCIRELEQLFMSDIDRIVLYQDHDVDRHLLLPQYAALCEREQPINLHEGLRLGLETTIMLARARECARAPLNNGLRSPSSANIDQSEIHAIIRDLFGLKASLPSPPNQDATNGVNGIHAGGWVTIS</sequence>
<gene>
    <name evidence="1" type="ORF">BDN72DRAFT_759555</name>
</gene>
<keyword evidence="2" id="KW-1185">Reference proteome</keyword>
<proteinExistence type="predicted"/>
<accession>A0ACD3BAS0</accession>
<dbReference type="Proteomes" id="UP000308600">
    <property type="component" value="Unassembled WGS sequence"/>
</dbReference>
<evidence type="ECO:0000313" key="1">
    <source>
        <dbReference type="EMBL" id="TFK74672.1"/>
    </source>
</evidence>
<evidence type="ECO:0000313" key="2">
    <source>
        <dbReference type="Proteomes" id="UP000308600"/>
    </source>
</evidence>
<organism evidence="1 2">
    <name type="scientific">Pluteus cervinus</name>
    <dbReference type="NCBI Taxonomy" id="181527"/>
    <lineage>
        <taxon>Eukaryota</taxon>
        <taxon>Fungi</taxon>
        <taxon>Dikarya</taxon>
        <taxon>Basidiomycota</taxon>
        <taxon>Agaricomycotina</taxon>
        <taxon>Agaricomycetes</taxon>
        <taxon>Agaricomycetidae</taxon>
        <taxon>Agaricales</taxon>
        <taxon>Pluteineae</taxon>
        <taxon>Pluteaceae</taxon>
        <taxon>Pluteus</taxon>
    </lineage>
</organism>